<name>A0ABP2DBA3_9RHOB</name>
<sequence>MHRNLRAAQPVIVRGQGNFFIDDKGKRHLAALGWSAGSDLWLGHADQR</sequence>
<dbReference type="Proteomes" id="UP000003257">
    <property type="component" value="Unassembled WGS sequence"/>
</dbReference>
<accession>A0ABP2DBA3</accession>
<gene>
    <name evidence="1" type="ORF">OIHEL45_01950</name>
</gene>
<evidence type="ECO:0000313" key="2">
    <source>
        <dbReference type="Proteomes" id="UP000003257"/>
    </source>
</evidence>
<organism evidence="1 2">
    <name type="scientific">Sulfitobacter indolifex HEL-45</name>
    <dbReference type="NCBI Taxonomy" id="391624"/>
    <lineage>
        <taxon>Bacteria</taxon>
        <taxon>Pseudomonadati</taxon>
        <taxon>Pseudomonadota</taxon>
        <taxon>Alphaproteobacteria</taxon>
        <taxon>Rhodobacterales</taxon>
        <taxon>Roseobacteraceae</taxon>
        <taxon>Sulfitobacter</taxon>
    </lineage>
</organism>
<protein>
    <submittedName>
        <fullName evidence="1">Uncharacterized protein</fullName>
    </submittedName>
</protein>
<keyword evidence="2" id="KW-1185">Reference proteome</keyword>
<evidence type="ECO:0000313" key="1">
    <source>
        <dbReference type="EMBL" id="EDQ05534.1"/>
    </source>
</evidence>
<comment type="caution">
    <text evidence="1">The sequence shown here is derived from an EMBL/GenBank/DDBJ whole genome shotgun (WGS) entry which is preliminary data.</text>
</comment>
<proteinExistence type="predicted"/>
<reference evidence="1 2" key="1">
    <citation type="submission" date="2007-11" db="EMBL/GenBank/DDBJ databases">
        <authorList>
            <person name="Wagner-Dobler I."/>
            <person name="Ferriera S."/>
            <person name="Johnson J."/>
            <person name="Kravitz S."/>
            <person name="Beeson K."/>
            <person name="Sutton G."/>
            <person name="Rogers Y.-H."/>
            <person name="Friedman R."/>
            <person name="Frazier M."/>
            <person name="Venter J.C."/>
        </authorList>
    </citation>
    <scope>NUCLEOTIDE SEQUENCE [LARGE SCALE GENOMIC DNA]</scope>
    <source>
        <strain evidence="1 2">HEL-45</strain>
    </source>
</reference>
<dbReference type="EMBL" id="ABID01000001">
    <property type="protein sequence ID" value="EDQ05534.1"/>
    <property type="molecule type" value="Genomic_DNA"/>
</dbReference>